<dbReference type="GO" id="GO:0016740">
    <property type="term" value="F:transferase activity"/>
    <property type="evidence" value="ECO:0007669"/>
    <property type="project" value="UniProtKB-KW"/>
</dbReference>
<dbReference type="EMBL" id="CP016539">
    <property type="protein sequence ID" value="ANU20071.1"/>
    <property type="molecule type" value="Genomic_DNA"/>
</dbReference>
<dbReference type="OrthoDB" id="9794407at2"/>
<keyword evidence="5" id="KW-1185">Reference proteome</keyword>
<dbReference type="AlphaFoldDB" id="A0A1C7E8Q5"/>
<evidence type="ECO:0000256" key="1">
    <source>
        <dbReference type="PIRSR" id="PIRSR620019-1"/>
    </source>
</evidence>
<dbReference type="Proteomes" id="UP000092650">
    <property type="component" value="Chromosome"/>
</dbReference>
<evidence type="ECO:0000313" key="5">
    <source>
        <dbReference type="Proteomes" id="UP000092650"/>
    </source>
</evidence>
<dbReference type="RefSeq" id="WP_068869819.1">
    <property type="nucleotide sequence ID" value="NZ_CP016539.2"/>
</dbReference>
<proteinExistence type="predicted"/>
<protein>
    <submittedName>
        <fullName evidence="4">Acetyltransferase</fullName>
    </submittedName>
</protein>
<name>A0A1C7E8Q5_9BACL</name>
<feature type="site" description="Increases basicity of active site His" evidence="1">
    <location>
        <position position="135"/>
    </location>
</feature>
<dbReference type="PANTHER" id="PTHR43300:SF7">
    <property type="entry name" value="UDP-N-ACETYLBACILLOSAMINE N-ACETYLTRANSFERASE"/>
    <property type="match status" value="1"/>
</dbReference>
<sequence>MKVILIGDSGHARVIADNVTSNGDTVIARLDDKYSELEKRGECFYGPSSSVHELIRQEQAKVVIAIGANAVRQKIASKLNLSEDNYATIIHKEAIVSPSAELGPGTVVMPGVIVNAAAKVGSHVILNTRLVIEHDCVIGDYAHVSPGAMITGGVLVGDGVHIGAGATVIPTKSIGAWSTIGAGSVVIDDIEEHSTAVGVPARIIKTADQTVSTANRKA</sequence>
<dbReference type="InterPro" id="IPR001451">
    <property type="entry name" value="Hexapep"/>
</dbReference>
<dbReference type="Pfam" id="PF00132">
    <property type="entry name" value="Hexapep"/>
    <property type="match status" value="1"/>
</dbReference>
<feature type="binding site" evidence="2">
    <location>
        <position position="67"/>
    </location>
    <ligand>
        <name>substrate</name>
    </ligand>
</feature>
<evidence type="ECO:0000256" key="2">
    <source>
        <dbReference type="PIRSR" id="PIRSR620019-2"/>
    </source>
</evidence>
<dbReference type="SUPFAM" id="SSF51161">
    <property type="entry name" value="Trimeric LpxA-like enzymes"/>
    <property type="match status" value="1"/>
</dbReference>
<dbReference type="InterPro" id="IPR050179">
    <property type="entry name" value="Trans_hexapeptide_repeat"/>
</dbReference>
<dbReference type="Gene3D" id="3.40.50.20">
    <property type="match status" value="1"/>
</dbReference>
<feature type="domain" description="PglD N-terminal" evidence="3">
    <location>
        <begin position="2"/>
        <end position="79"/>
    </location>
</feature>
<gene>
    <name evidence="4" type="ORF">BBI15_07510</name>
</gene>
<dbReference type="CDD" id="cd03360">
    <property type="entry name" value="LbH_AT_putative"/>
    <property type="match status" value="1"/>
</dbReference>
<organism evidence="4 5">
    <name type="scientific">Planococcus plakortidis</name>
    <dbReference type="NCBI Taxonomy" id="1038856"/>
    <lineage>
        <taxon>Bacteria</taxon>
        <taxon>Bacillati</taxon>
        <taxon>Bacillota</taxon>
        <taxon>Bacilli</taxon>
        <taxon>Bacillales</taxon>
        <taxon>Caryophanaceae</taxon>
        <taxon>Planococcus</taxon>
    </lineage>
</organism>
<dbReference type="InterPro" id="IPR011004">
    <property type="entry name" value="Trimer_LpxA-like_sf"/>
</dbReference>
<reference evidence="4" key="1">
    <citation type="submission" date="2016-10" db="EMBL/GenBank/DDBJ databases">
        <authorList>
            <person name="See-Too W.S."/>
        </authorList>
    </citation>
    <scope>NUCLEOTIDE SEQUENCE [LARGE SCALE GENOMIC DNA]</scope>
    <source>
        <strain evidence="4">DSM 23997</strain>
    </source>
</reference>
<feature type="binding site" evidence="2">
    <location>
        <position position="143"/>
    </location>
    <ligand>
        <name>acetyl-CoA</name>
        <dbReference type="ChEBI" id="CHEBI:57288"/>
    </ligand>
</feature>
<dbReference type="PANTHER" id="PTHR43300">
    <property type="entry name" value="ACETYLTRANSFERASE"/>
    <property type="match status" value="1"/>
</dbReference>
<evidence type="ECO:0000259" key="3">
    <source>
        <dbReference type="Pfam" id="PF17836"/>
    </source>
</evidence>
<accession>A0A1C7E8Q5</accession>
<feature type="binding site" evidence="2">
    <location>
        <begin position="9"/>
        <end position="11"/>
    </location>
    <ligand>
        <name>substrate</name>
    </ligand>
</feature>
<evidence type="ECO:0000313" key="4">
    <source>
        <dbReference type="EMBL" id="ANU20071.1"/>
    </source>
</evidence>
<dbReference type="KEGG" id="ppla:BBI15_07510"/>
<feature type="active site" description="Proton acceptor" evidence="1">
    <location>
        <position position="134"/>
    </location>
</feature>
<dbReference type="STRING" id="1038856.BBI15_07510"/>
<dbReference type="InterPro" id="IPR041561">
    <property type="entry name" value="PglD_N"/>
</dbReference>
<dbReference type="InterPro" id="IPR020019">
    <property type="entry name" value="AcTrfase_PglD-like"/>
</dbReference>
<dbReference type="NCBIfam" id="TIGR03570">
    <property type="entry name" value="NeuD_NnaD"/>
    <property type="match status" value="1"/>
</dbReference>
<dbReference type="Gene3D" id="2.160.10.10">
    <property type="entry name" value="Hexapeptide repeat proteins"/>
    <property type="match status" value="1"/>
</dbReference>
<dbReference type="Pfam" id="PF17836">
    <property type="entry name" value="PglD_N"/>
    <property type="match status" value="1"/>
</dbReference>